<reference evidence="1" key="1">
    <citation type="submission" date="2016-08" db="EMBL/GenBank/DDBJ databases">
        <authorList>
            <person name="Ngugi D.K."/>
            <person name="Miyake S."/>
            <person name="Stingl U."/>
        </authorList>
    </citation>
    <scope>NUCLEOTIDE SEQUENCE</scope>
    <source>
        <strain evidence="1">SCG-B11WGA-EpuloA1</strain>
    </source>
</reference>
<organism evidence="1 2">
    <name type="scientific">Candidatus Epulonipiscium fishelsonii</name>
    <dbReference type="NCBI Taxonomy" id="77094"/>
    <lineage>
        <taxon>Bacteria</taxon>
        <taxon>Bacillati</taxon>
        <taxon>Bacillota</taxon>
        <taxon>Clostridia</taxon>
        <taxon>Lachnospirales</taxon>
        <taxon>Lachnospiraceae</taxon>
        <taxon>Candidatus Epulonipiscium</taxon>
    </lineage>
</organism>
<protein>
    <submittedName>
        <fullName evidence="1">Uncharacterized protein</fullName>
    </submittedName>
</protein>
<evidence type="ECO:0000313" key="1">
    <source>
        <dbReference type="EMBL" id="ONI40867.1"/>
    </source>
</evidence>
<gene>
    <name evidence="1" type="ORF">AN396_00745</name>
</gene>
<sequence>MDLVMRNILVMPGNNPSMLLKAPCFNADGYIFDLEDAVFLKEKDAARRLVVKHVNKLGYKGCNICVRVNNEKGLLEKDIEAIANLDILAVIVPKCENAQIIQYVESLLDKYTINKEKKLKIMPVIESGKGVFNIQEIVGASQNIIVVHFGAGDYSSSIGANITKIGNELLFARSMIINACSIHNILAMDTPCLDLENEEVLRTEAENSRNLGFSGKIVINPRQIEIVNKVFTPSEKEIEFAKKIIKALDEASSGVISVDGKMIDIAITKKAEKILAIAKRIGVL</sequence>
<dbReference type="Proteomes" id="UP000188605">
    <property type="component" value="Unassembled WGS sequence"/>
</dbReference>
<evidence type="ECO:0000313" key="2">
    <source>
        <dbReference type="Proteomes" id="UP000188605"/>
    </source>
</evidence>
<name>A0ACC8XDG2_9FIRM</name>
<dbReference type="EMBL" id="LJDB01000044">
    <property type="protein sequence ID" value="ONI40867.1"/>
    <property type="molecule type" value="Genomic_DNA"/>
</dbReference>
<accession>A0ACC8XDG2</accession>
<proteinExistence type="predicted"/>
<comment type="caution">
    <text evidence="1">The sequence shown here is derived from an EMBL/GenBank/DDBJ whole genome shotgun (WGS) entry which is preliminary data.</text>
</comment>
<keyword evidence="2" id="KW-1185">Reference proteome</keyword>